<reference evidence="1 2" key="1">
    <citation type="submission" date="2024-05" db="EMBL/GenBank/DDBJ databases">
        <title>Genome sequencing and assembly of Indian major carp, Cirrhinus mrigala (Hamilton, 1822).</title>
        <authorList>
            <person name="Mohindra V."/>
            <person name="Chowdhury L.M."/>
            <person name="Lal K."/>
            <person name="Jena J.K."/>
        </authorList>
    </citation>
    <scope>NUCLEOTIDE SEQUENCE [LARGE SCALE GENOMIC DNA]</scope>
    <source>
        <strain evidence="1">CM1030</strain>
        <tissue evidence="1">Blood</tissue>
    </source>
</reference>
<keyword evidence="2" id="KW-1185">Reference proteome</keyword>
<name>A0ABD0PAS6_CIRMR</name>
<dbReference type="EMBL" id="JAMKFB020000017">
    <property type="protein sequence ID" value="KAL0170376.1"/>
    <property type="molecule type" value="Genomic_DNA"/>
</dbReference>
<evidence type="ECO:0008006" key="3">
    <source>
        <dbReference type="Google" id="ProtNLM"/>
    </source>
</evidence>
<organism evidence="1 2">
    <name type="scientific">Cirrhinus mrigala</name>
    <name type="common">Mrigala</name>
    <dbReference type="NCBI Taxonomy" id="683832"/>
    <lineage>
        <taxon>Eukaryota</taxon>
        <taxon>Metazoa</taxon>
        <taxon>Chordata</taxon>
        <taxon>Craniata</taxon>
        <taxon>Vertebrata</taxon>
        <taxon>Euteleostomi</taxon>
        <taxon>Actinopterygii</taxon>
        <taxon>Neopterygii</taxon>
        <taxon>Teleostei</taxon>
        <taxon>Ostariophysi</taxon>
        <taxon>Cypriniformes</taxon>
        <taxon>Cyprinidae</taxon>
        <taxon>Labeoninae</taxon>
        <taxon>Labeonini</taxon>
        <taxon>Cirrhinus</taxon>
    </lineage>
</organism>
<evidence type="ECO:0000313" key="2">
    <source>
        <dbReference type="Proteomes" id="UP001529510"/>
    </source>
</evidence>
<gene>
    <name evidence="1" type="ORF">M9458_034972</name>
</gene>
<comment type="caution">
    <text evidence="1">The sequence shown here is derived from an EMBL/GenBank/DDBJ whole genome shotgun (WGS) entry which is preliminary data.</text>
</comment>
<accession>A0ABD0PAS6</accession>
<evidence type="ECO:0000313" key="1">
    <source>
        <dbReference type="EMBL" id="KAL0170376.1"/>
    </source>
</evidence>
<dbReference type="AlphaFoldDB" id="A0ABD0PAS6"/>
<feature type="non-terminal residue" evidence="1">
    <location>
        <position position="1"/>
    </location>
</feature>
<sequence length="50" mass="5843">NVMLLELDISPPTMVPLDLQRSDIRTQDLIRDFGHYRKRTTASRVMKARS</sequence>
<protein>
    <recommendedName>
        <fullName evidence="3">Neurotrophin-3</fullName>
    </recommendedName>
</protein>
<proteinExistence type="predicted"/>
<feature type="non-terminal residue" evidence="1">
    <location>
        <position position="50"/>
    </location>
</feature>
<dbReference type="Proteomes" id="UP001529510">
    <property type="component" value="Unassembled WGS sequence"/>
</dbReference>